<evidence type="ECO:0000256" key="1">
    <source>
        <dbReference type="ARBA" id="ARBA00004651"/>
    </source>
</evidence>
<keyword evidence="3 7" id="KW-0812">Transmembrane</keyword>
<dbReference type="Pfam" id="PF01618">
    <property type="entry name" value="MotA_ExbB"/>
    <property type="match status" value="1"/>
</dbReference>
<evidence type="ECO:0000313" key="10">
    <source>
        <dbReference type="Proteomes" id="UP000285310"/>
    </source>
</evidence>
<evidence type="ECO:0000256" key="2">
    <source>
        <dbReference type="ARBA" id="ARBA00022475"/>
    </source>
</evidence>
<dbReference type="GO" id="GO:0005886">
    <property type="term" value="C:plasma membrane"/>
    <property type="evidence" value="ECO:0007669"/>
    <property type="project" value="UniProtKB-SubCell"/>
</dbReference>
<evidence type="ECO:0000256" key="6">
    <source>
        <dbReference type="RuleBase" id="RU004057"/>
    </source>
</evidence>
<keyword evidence="6" id="KW-0813">Transport</keyword>
<accession>A0A423PR96</accession>
<feature type="transmembrane region" description="Helical" evidence="7">
    <location>
        <begin position="15"/>
        <end position="37"/>
    </location>
</feature>
<keyword evidence="9" id="KW-0969">Cilium</keyword>
<keyword evidence="10" id="KW-1185">Reference proteome</keyword>
<dbReference type="AlphaFoldDB" id="A0A423PR96"/>
<comment type="subcellular location">
    <subcellularLocation>
        <location evidence="1">Cell membrane</location>
        <topology evidence="1">Multi-pass membrane protein</topology>
    </subcellularLocation>
    <subcellularLocation>
        <location evidence="6">Membrane</location>
        <topology evidence="6">Multi-pass membrane protein</topology>
    </subcellularLocation>
</comment>
<dbReference type="RefSeq" id="WP_221180174.1">
    <property type="nucleotide sequence ID" value="NZ_AYKG01000023.1"/>
</dbReference>
<dbReference type="Proteomes" id="UP000285310">
    <property type="component" value="Unassembled WGS sequence"/>
</dbReference>
<evidence type="ECO:0000256" key="7">
    <source>
        <dbReference type="SAM" id="Phobius"/>
    </source>
</evidence>
<dbReference type="InterPro" id="IPR002898">
    <property type="entry name" value="MotA_ExbB_proton_chnl"/>
</dbReference>
<keyword evidence="2" id="KW-1003">Cell membrane</keyword>
<evidence type="ECO:0000259" key="8">
    <source>
        <dbReference type="Pfam" id="PF01618"/>
    </source>
</evidence>
<dbReference type="InterPro" id="IPR050790">
    <property type="entry name" value="ExbB/TolQ_transport"/>
</dbReference>
<dbReference type="EMBL" id="AYKG01000023">
    <property type="protein sequence ID" value="ROO28107.1"/>
    <property type="molecule type" value="Genomic_DNA"/>
</dbReference>
<evidence type="ECO:0000313" key="9">
    <source>
        <dbReference type="EMBL" id="ROO28107.1"/>
    </source>
</evidence>
<organism evidence="9 10">
    <name type="scientific">Salinisphaera japonica YTM-1</name>
    <dbReference type="NCBI Taxonomy" id="1209778"/>
    <lineage>
        <taxon>Bacteria</taxon>
        <taxon>Pseudomonadati</taxon>
        <taxon>Pseudomonadota</taxon>
        <taxon>Gammaproteobacteria</taxon>
        <taxon>Salinisphaerales</taxon>
        <taxon>Salinisphaeraceae</taxon>
        <taxon>Salinisphaera</taxon>
    </lineage>
</organism>
<comment type="caution">
    <text evidence="9">The sequence shown here is derived from an EMBL/GenBank/DDBJ whole genome shotgun (WGS) entry which is preliminary data.</text>
</comment>
<protein>
    <submittedName>
        <fullName evidence="9">Flagellar motor protein MotA</fullName>
    </submittedName>
</protein>
<dbReference type="PANTHER" id="PTHR30625">
    <property type="entry name" value="PROTEIN TOLQ"/>
    <property type="match status" value="1"/>
</dbReference>
<proteinExistence type="inferred from homology"/>
<evidence type="ECO:0000256" key="3">
    <source>
        <dbReference type="ARBA" id="ARBA00022692"/>
    </source>
</evidence>
<keyword evidence="9" id="KW-0966">Cell projection</keyword>
<gene>
    <name evidence="9" type="ORF">SAJA_08590</name>
</gene>
<dbReference type="GO" id="GO:0017038">
    <property type="term" value="P:protein import"/>
    <property type="evidence" value="ECO:0007669"/>
    <property type="project" value="TreeGrafter"/>
</dbReference>
<feature type="domain" description="MotA/TolQ/ExbB proton channel" evidence="8">
    <location>
        <begin position="52"/>
        <end position="168"/>
    </location>
</feature>
<dbReference type="InParanoid" id="A0A423PR96"/>
<reference evidence="9 10" key="1">
    <citation type="submission" date="2013-10" db="EMBL/GenBank/DDBJ databases">
        <title>Salinisphaera japonica YTM-1 Genome Sequencing.</title>
        <authorList>
            <person name="Lai Q."/>
            <person name="Li C."/>
            <person name="Shao Z."/>
        </authorList>
    </citation>
    <scope>NUCLEOTIDE SEQUENCE [LARGE SCALE GENOMIC DNA]</scope>
    <source>
        <strain evidence="9 10">YTM-1</strain>
    </source>
</reference>
<comment type="similarity">
    <text evidence="6">Belongs to the exbB/tolQ family.</text>
</comment>
<keyword evidence="9" id="KW-0282">Flagellum</keyword>
<feature type="transmembrane region" description="Helical" evidence="7">
    <location>
        <begin position="91"/>
        <end position="115"/>
    </location>
</feature>
<keyword evidence="6" id="KW-0653">Protein transport</keyword>
<name>A0A423PR96_9GAMM</name>
<evidence type="ECO:0000256" key="5">
    <source>
        <dbReference type="ARBA" id="ARBA00023136"/>
    </source>
</evidence>
<dbReference type="PANTHER" id="PTHR30625:SF18">
    <property type="entry name" value="TONB2 ENERGY TRANSDUCTION SYSTEM INNER MEMBRANE COMPONENT EXBB"/>
    <property type="match status" value="1"/>
</dbReference>
<evidence type="ECO:0000256" key="4">
    <source>
        <dbReference type="ARBA" id="ARBA00022989"/>
    </source>
</evidence>
<sequence length="177" mass="19812">MRDRLIDLYYQMQDFMAAGGPVLWAILALTILLWSLICERYWYFFRRHPAEFKAALSAWHARADKQSWYAQSIREAWIADLDIGLRRFLPLLNAVIAILPMTGLLGTITGMIQVFDVLAVTGTGNPRAMASGVSAATVPTMAGMVAALSGLYFATRLNRLAKTEVRSITDRISRLED</sequence>
<keyword evidence="4 7" id="KW-1133">Transmembrane helix</keyword>
<feature type="transmembrane region" description="Helical" evidence="7">
    <location>
        <begin position="135"/>
        <end position="154"/>
    </location>
</feature>
<keyword evidence="5 7" id="KW-0472">Membrane</keyword>